<accession>A0ACC1N3J2</accession>
<name>A0ACC1N3J2_9HYPO</name>
<evidence type="ECO:0000313" key="1">
    <source>
        <dbReference type="EMBL" id="KAJ2973645.1"/>
    </source>
</evidence>
<evidence type="ECO:0000313" key="2">
    <source>
        <dbReference type="Proteomes" id="UP001143910"/>
    </source>
</evidence>
<sequence length="371" mass="41274">MSQPNRPNQPNWRNRGNRPNRPPSPSGPRRRQRPSHEQAERVPTPLRNLRAASENAETLLRLSWPDGGHDRGVSTSGINCMLVVLKIMYSLAPDNFWNATDPTTQDRESRNPFMAHAWLDLSAARPEHLDDLVNRVWRTMLWNVDINQLTFASIWRLTGESTWSDAGGDGTPPAVMDLISEIYPEANPSVFGLVASPGMDLGAQVASRFGGFASPQYEINLRPSRSLFLCATFVVRGVRDGKHVHFDNASTFELEVVESTVRNGRTVQDKKGWIYNLVAIVFQAADMDTGRAYGILGGPMLPVECAYGRPSVLVSELRNNSSFFAVYARSDLAREPNFAEKCEEHADASAIDALGRQFLSEFTTVLRGFGQ</sequence>
<reference evidence="1" key="1">
    <citation type="submission" date="2022-08" db="EMBL/GenBank/DDBJ databases">
        <title>Genome Sequence of Lecanicillium fungicola.</title>
        <authorList>
            <person name="Buettner E."/>
        </authorList>
    </citation>
    <scope>NUCLEOTIDE SEQUENCE</scope>
    <source>
        <strain evidence="1">Babe33</strain>
    </source>
</reference>
<gene>
    <name evidence="1" type="ORF">NQ176_g6484</name>
</gene>
<organism evidence="1 2">
    <name type="scientific">Zarea fungicola</name>
    <dbReference type="NCBI Taxonomy" id="93591"/>
    <lineage>
        <taxon>Eukaryota</taxon>
        <taxon>Fungi</taxon>
        <taxon>Dikarya</taxon>
        <taxon>Ascomycota</taxon>
        <taxon>Pezizomycotina</taxon>
        <taxon>Sordariomycetes</taxon>
        <taxon>Hypocreomycetidae</taxon>
        <taxon>Hypocreales</taxon>
        <taxon>Cordycipitaceae</taxon>
        <taxon>Zarea</taxon>
    </lineage>
</organism>
<keyword evidence="2" id="KW-1185">Reference proteome</keyword>
<proteinExistence type="predicted"/>
<dbReference type="Proteomes" id="UP001143910">
    <property type="component" value="Unassembled WGS sequence"/>
</dbReference>
<dbReference type="EMBL" id="JANJQO010000942">
    <property type="protein sequence ID" value="KAJ2973645.1"/>
    <property type="molecule type" value="Genomic_DNA"/>
</dbReference>
<comment type="caution">
    <text evidence="1">The sequence shown here is derived from an EMBL/GenBank/DDBJ whole genome shotgun (WGS) entry which is preliminary data.</text>
</comment>
<protein>
    <submittedName>
        <fullName evidence="1">Uncharacterized protein</fullName>
    </submittedName>
</protein>